<dbReference type="CDD" id="cd06455">
    <property type="entry name" value="M3A_TOP"/>
    <property type="match status" value="1"/>
</dbReference>
<dbReference type="GO" id="GO:0006518">
    <property type="term" value="P:peptide metabolic process"/>
    <property type="evidence" value="ECO:0007669"/>
    <property type="project" value="TreeGrafter"/>
</dbReference>
<feature type="transmembrane region" description="Helical" evidence="8">
    <location>
        <begin position="39"/>
        <end position="61"/>
    </location>
</feature>
<dbReference type="GO" id="GO:0004222">
    <property type="term" value="F:metalloendopeptidase activity"/>
    <property type="evidence" value="ECO:0007669"/>
    <property type="project" value="InterPro"/>
</dbReference>
<dbReference type="Gene3D" id="1.20.1050.40">
    <property type="entry name" value="Endopeptidase. Chain P, domain 1"/>
    <property type="match status" value="1"/>
</dbReference>
<dbReference type="InterPro" id="IPR024077">
    <property type="entry name" value="Neurolysin/TOP_dom2"/>
</dbReference>
<dbReference type="GO" id="GO:0006508">
    <property type="term" value="P:proteolysis"/>
    <property type="evidence" value="ECO:0007669"/>
    <property type="project" value="UniProtKB-KW"/>
</dbReference>
<keyword evidence="8" id="KW-1133">Transmembrane helix</keyword>
<dbReference type="SUPFAM" id="SSF55486">
    <property type="entry name" value="Metalloproteases ('zincins'), catalytic domain"/>
    <property type="match status" value="1"/>
</dbReference>
<reference evidence="10 11" key="1">
    <citation type="submission" date="2018-07" db="EMBL/GenBank/DDBJ databases">
        <title>Draft Genome Assemblies for Five Robust Yarrowia lipolytica Strains Exhibiting High Lipid Production and Pentose Sugar Utilization and Sugar Alcohol Secretion from Undetoxified Lignocellulosic Biomass Hydrolysates.</title>
        <authorList>
            <consortium name="DOE Joint Genome Institute"/>
            <person name="Walker C."/>
            <person name="Ryu S."/>
            <person name="Na H."/>
            <person name="Zane M."/>
            <person name="LaButti K."/>
            <person name="Lipzen A."/>
            <person name="Haridas S."/>
            <person name="Barry K."/>
            <person name="Grigoriev I.V."/>
            <person name="Quarterman J."/>
            <person name="Slininger P."/>
            <person name="Dien B."/>
            <person name="Trinh C.T."/>
        </authorList>
    </citation>
    <scope>NUCLEOTIDE SEQUENCE [LARGE SCALE GENOMIC DNA]</scope>
    <source>
        <strain evidence="10 11">YB392</strain>
    </source>
</reference>
<sequence>MKRASLRQWRGLQRSLTRRLSSQNVAIQSFSRQKHPATLLLQTVMWGGLALGTSAVAWTVWHEKSEVFVPLHVGKSVRTPNEKLDGIDLSQIKHRIVERALEKLAVEQEVGLAMGVPVQMKHVINMDSRIVTNGPTLNGVCISKTFPYVHWACRGINLDKPKPDVIFQEETAKPKEEKDEPLFPEPPKHLSAQMELEIEGPKVAHATITFTAQYDLQEGDYKDPLMTPTYSSYLAAKPALLKFPHAHFHTCPTTLNMASTLPPPPTWNYTPDEVSSLTQTAIDNIKKLDDQIAAIPIEQATWENTVEPMIEQENEDKLSSKFYLLKETSPNKELREACNAAVKDVQKASIDSSMRHDVYLRVQHVFNNLEKIKKEKKLSPELVRYLEKSEQGYRRSGLALDEATRDKVSELKKRMADLTLAFSKNLADDEAFIPFTEEELEGVPKEVYSEFAKTDDGKFKMSFKYPEMFPVLEYAKSPAVRKQVFVENENRAADLNTPLMEETIAIRSQLAKLLGYRHHSDFVLDIRMAKKFETVRDFLEDLKVKLRVLGEKDYKSLLALKKQECKENDWDFDGKLHIWDVKYYNTMQIKNDLQVDQHKISQYFPLSRILSQAMAFYENLFSLRFEEVANVEAWHEDVKLYRVYKRDGPSEQFAGYIYLDLHPRPNKYGHAANFGFSPGYYTKDGKRVPPCTALVCNFTKPTATKPSLMKHNEVTTFFHELGHGIHSIVADTQTTRFHGTAVARDFVECPSQILEFWTWEPVQIKEISQHYETGEKLDDALIDSLIRSKHVNDGLFYLRQVHFASFDLAVHSRTEESPELDLQNLWNGMREEISLVGGDNEKMAGYAKFAHIMGGYDSGYYGYLWSEVFAADIYYTRFKADPMNPKAGLEYRQSILDRGGSRDEMEGLREVLGRDPNNDAFLQELGVSDRANL</sequence>
<dbReference type="InterPro" id="IPR001567">
    <property type="entry name" value="Pept_M3A_M3B_dom"/>
</dbReference>
<dbReference type="PANTHER" id="PTHR11804:SF84">
    <property type="entry name" value="SACCHAROLYSIN"/>
    <property type="match status" value="1"/>
</dbReference>
<organism evidence="10 11">
    <name type="scientific">Yarrowia lipolytica</name>
    <name type="common">Candida lipolytica</name>
    <dbReference type="NCBI Taxonomy" id="4952"/>
    <lineage>
        <taxon>Eukaryota</taxon>
        <taxon>Fungi</taxon>
        <taxon>Dikarya</taxon>
        <taxon>Ascomycota</taxon>
        <taxon>Saccharomycotina</taxon>
        <taxon>Dipodascomycetes</taxon>
        <taxon>Dipodascales</taxon>
        <taxon>Dipodascales incertae sedis</taxon>
        <taxon>Yarrowia</taxon>
    </lineage>
</organism>
<dbReference type="Gene3D" id="1.10.1370.10">
    <property type="entry name" value="Neurolysin, domain 3"/>
    <property type="match status" value="1"/>
</dbReference>
<dbReference type="Proteomes" id="UP000256601">
    <property type="component" value="Unassembled WGS sequence"/>
</dbReference>
<comment type="cofactor">
    <cofactor evidence="7">
        <name>Zn(2+)</name>
        <dbReference type="ChEBI" id="CHEBI:29105"/>
    </cofactor>
    <text evidence="7">Binds 1 zinc ion.</text>
</comment>
<name>A0A371CE43_YARLL</name>
<evidence type="ECO:0000256" key="6">
    <source>
        <dbReference type="ARBA" id="ARBA00023049"/>
    </source>
</evidence>
<evidence type="ECO:0000256" key="8">
    <source>
        <dbReference type="SAM" id="Phobius"/>
    </source>
</evidence>
<gene>
    <name evidence="10" type="ORF">B0I71DRAFT_172423</name>
</gene>
<keyword evidence="8" id="KW-0812">Transmembrane</keyword>
<dbReference type="VEuPathDB" id="FungiDB:YALI0_F07645g"/>
<dbReference type="InterPro" id="IPR024079">
    <property type="entry name" value="MetalloPept_cat_dom_sf"/>
</dbReference>
<dbReference type="PANTHER" id="PTHR11804">
    <property type="entry name" value="PROTEASE M3 THIMET OLIGOPEPTIDASE-RELATED"/>
    <property type="match status" value="1"/>
</dbReference>
<dbReference type="GO" id="GO:0046872">
    <property type="term" value="F:metal ion binding"/>
    <property type="evidence" value="ECO:0007669"/>
    <property type="project" value="UniProtKB-UniRule"/>
</dbReference>
<dbReference type="AlphaFoldDB" id="A0A371CE43"/>
<evidence type="ECO:0000256" key="1">
    <source>
        <dbReference type="ARBA" id="ARBA00006040"/>
    </source>
</evidence>
<accession>A0A371CE43</accession>
<dbReference type="VEuPathDB" id="FungiDB:YALI0_F07667g"/>
<evidence type="ECO:0000256" key="2">
    <source>
        <dbReference type="ARBA" id="ARBA00022670"/>
    </source>
</evidence>
<dbReference type="GO" id="GO:0005758">
    <property type="term" value="C:mitochondrial intermembrane space"/>
    <property type="evidence" value="ECO:0007669"/>
    <property type="project" value="TreeGrafter"/>
</dbReference>
<dbReference type="Pfam" id="PF01432">
    <property type="entry name" value="Peptidase_M3"/>
    <property type="match status" value="1"/>
</dbReference>
<dbReference type="FunFam" id="3.40.390.10:FF:000006">
    <property type="entry name" value="Thimet oligopeptidase 1"/>
    <property type="match status" value="1"/>
</dbReference>
<dbReference type="EMBL" id="KZ857325">
    <property type="protein sequence ID" value="RDW28555.1"/>
    <property type="molecule type" value="Genomic_DNA"/>
</dbReference>
<evidence type="ECO:0000256" key="7">
    <source>
        <dbReference type="RuleBase" id="RU003435"/>
    </source>
</evidence>
<keyword evidence="5 7" id="KW-0862">Zinc</keyword>
<evidence type="ECO:0000313" key="10">
    <source>
        <dbReference type="EMBL" id="RDW28555.1"/>
    </source>
</evidence>
<keyword evidence="8" id="KW-0472">Membrane</keyword>
<evidence type="ECO:0000313" key="11">
    <source>
        <dbReference type="Proteomes" id="UP000256601"/>
    </source>
</evidence>
<comment type="similarity">
    <text evidence="1 7">Belongs to the peptidase M3 family.</text>
</comment>
<dbReference type="Gene3D" id="3.40.390.10">
    <property type="entry name" value="Collagenase (Catalytic Domain)"/>
    <property type="match status" value="1"/>
</dbReference>
<evidence type="ECO:0000256" key="4">
    <source>
        <dbReference type="ARBA" id="ARBA00022801"/>
    </source>
</evidence>
<evidence type="ECO:0000256" key="5">
    <source>
        <dbReference type="ARBA" id="ARBA00022833"/>
    </source>
</evidence>
<dbReference type="InterPro" id="IPR024080">
    <property type="entry name" value="Neurolysin/TOP_N"/>
</dbReference>
<keyword evidence="2 7" id="KW-0645">Protease</keyword>
<dbReference type="InterPro" id="IPR045090">
    <property type="entry name" value="Pept_M3A_M3B"/>
</dbReference>
<feature type="domain" description="Peptidase M3A/M3B catalytic" evidence="9">
    <location>
        <begin position="472"/>
        <end position="926"/>
    </location>
</feature>
<keyword evidence="3 7" id="KW-0479">Metal-binding</keyword>
<protein>
    <recommendedName>
        <fullName evidence="9">Peptidase M3A/M3B catalytic domain-containing protein</fullName>
    </recommendedName>
</protein>
<evidence type="ECO:0000256" key="3">
    <source>
        <dbReference type="ARBA" id="ARBA00022723"/>
    </source>
</evidence>
<dbReference type="VEuPathDB" id="FungiDB:YALI1_F10990g"/>
<proteinExistence type="inferred from homology"/>
<evidence type="ECO:0000259" key="9">
    <source>
        <dbReference type="Pfam" id="PF01432"/>
    </source>
</evidence>
<keyword evidence="6 7" id="KW-0482">Metalloprotease</keyword>
<keyword evidence="4 7" id="KW-0378">Hydrolase</keyword>